<reference evidence="4" key="1">
    <citation type="submission" date="2018-05" db="EMBL/GenBank/DDBJ databases">
        <authorList>
            <person name="Li Y."/>
        </authorList>
    </citation>
    <scope>NUCLEOTIDE SEQUENCE [LARGE SCALE GENOMIC DNA]</scope>
    <source>
        <strain evidence="4">sk1b4</strain>
    </source>
</reference>
<comment type="caution">
    <text evidence="3">The sequence shown here is derived from an EMBL/GenBank/DDBJ whole genome shotgun (WGS) entry which is preliminary data.</text>
</comment>
<evidence type="ECO:0000313" key="4">
    <source>
        <dbReference type="Proteomes" id="UP000245283"/>
    </source>
</evidence>
<dbReference type="AlphaFoldDB" id="A0A2V1KC11"/>
<evidence type="ECO:0000256" key="1">
    <source>
        <dbReference type="SAM" id="MobiDB-lite"/>
    </source>
</evidence>
<dbReference type="InterPro" id="IPR011009">
    <property type="entry name" value="Kinase-like_dom_sf"/>
</dbReference>
<evidence type="ECO:0000259" key="2">
    <source>
        <dbReference type="Pfam" id="PF01636"/>
    </source>
</evidence>
<dbReference type="InterPro" id="IPR002575">
    <property type="entry name" value="Aminoglycoside_PTrfase"/>
</dbReference>
<dbReference type="Pfam" id="PF01636">
    <property type="entry name" value="APH"/>
    <property type="match status" value="1"/>
</dbReference>
<proteinExistence type="predicted"/>
<dbReference type="Proteomes" id="UP000245283">
    <property type="component" value="Unassembled WGS sequence"/>
</dbReference>
<accession>A0A2V1KC11</accession>
<name>A0A2V1KC11_9ACTO</name>
<dbReference type="GO" id="GO:0016740">
    <property type="term" value="F:transferase activity"/>
    <property type="evidence" value="ECO:0007669"/>
    <property type="project" value="UniProtKB-KW"/>
</dbReference>
<dbReference type="SUPFAM" id="SSF56112">
    <property type="entry name" value="Protein kinase-like (PK-like)"/>
    <property type="match status" value="1"/>
</dbReference>
<keyword evidence="4" id="KW-1185">Reference proteome</keyword>
<gene>
    <name evidence="3" type="ORF">DD236_04370</name>
</gene>
<organism evidence="3 4">
    <name type="scientific">Ancrocorticia populi</name>
    <dbReference type="NCBI Taxonomy" id="2175228"/>
    <lineage>
        <taxon>Bacteria</taxon>
        <taxon>Bacillati</taxon>
        <taxon>Actinomycetota</taxon>
        <taxon>Actinomycetes</taxon>
        <taxon>Actinomycetales</taxon>
        <taxon>Actinomycetaceae</taxon>
        <taxon>Ancrocorticia</taxon>
    </lineage>
</organism>
<feature type="domain" description="Aminoglycoside phosphotransferase" evidence="2">
    <location>
        <begin position="39"/>
        <end position="247"/>
    </location>
</feature>
<protein>
    <submittedName>
        <fullName evidence="3">Phosphotransferase</fullName>
    </submittedName>
</protein>
<dbReference type="EMBL" id="QETB01000001">
    <property type="protein sequence ID" value="PWF27800.1"/>
    <property type="molecule type" value="Genomic_DNA"/>
</dbReference>
<dbReference type="OrthoDB" id="3239865at2"/>
<evidence type="ECO:0000313" key="3">
    <source>
        <dbReference type="EMBL" id="PWF27800.1"/>
    </source>
</evidence>
<feature type="region of interest" description="Disordered" evidence="1">
    <location>
        <begin position="294"/>
        <end position="314"/>
    </location>
</feature>
<sequence length="314" mass="33908">MSPLYLAGLAVDAIDGLSAVGVRPPYVETDDFVTGGVLDSKGRHWIVKAPMNTTAATSLEAEAAIAPLLLEALRQGELPFDIMRPAGFANVAAGGRAIVYPEPIGTPGDFETMTSTGAREVGRAIASIHMLPTETIDHAGLPHYAAEEFRVRQLAELHDADQTRAIPSLLRRRWEDALEDTELWEFEPAVLHGDIDSENFLWSGGTITAVLGFGGAHVGDPAVDFAPLLALPDPIFDAILDSYENTRGVSVDESTQTRAILLSELSIAKWLLYGIRTENDDVQHEARNMLTDLAADVESDPSSQPEPTWDVDPS</sequence>
<dbReference type="Gene3D" id="3.90.1200.10">
    <property type="match status" value="1"/>
</dbReference>
<keyword evidence="3" id="KW-0808">Transferase</keyword>